<gene>
    <name evidence="2" type="ORF">NQ314_017872</name>
</gene>
<proteinExistence type="predicted"/>
<evidence type="ECO:0000256" key="1">
    <source>
        <dbReference type="SAM" id="Phobius"/>
    </source>
</evidence>
<dbReference type="AlphaFoldDB" id="A0AAV8WS81"/>
<name>A0AAV8WS81_9CUCU</name>
<feature type="transmembrane region" description="Helical" evidence="1">
    <location>
        <begin position="128"/>
        <end position="151"/>
    </location>
</feature>
<accession>A0AAV8WS81</accession>
<evidence type="ECO:0000313" key="3">
    <source>
        <dbReference type="Proteomes" id="UP001162156"/>
    </source>
</evidence>
<feature type="transmembrane region" description="Helical" evidence="1">
    <location>
        <begin position="82"/>
        <end position="103"/>
    </location>
</feature>
<reference evidence="2" key="1">
    <citation type="journal article" date="2023" name="Insect Mol. Biol.">
        <title>Genome sequencing provides insights into the evolution of gene families encoding plant cell wall-degrading enzymes in longhorned beetles.</title>
        <authorList>
            <person name="Shin N.R."/>
            <person name="Okamura Y."/>
            <person name="Kirsch R."/>
            <person name="Pauchet Y."/>
        </authorList>
    </citation>
    <scope>NUCLEOTIDE SEQUENCE</scope>
    <source>
        <strain evidence="2">RBIC_L_NR</strain>
    </source>
</reference>
<keyword evidence="1" id="KW-0472">Membrane</keyword>
<sequence length="237" mass="27808">MCAPGKLFNVNICHKLFRITNANIHNLKSFEKAPILKNKLTLVIPKRSFFGWFKRPSKNQLKIADNVPDEYILIYRNTMDRYIFFAQLITTLSAFIIIVSSIIKHDLTNMELDFSSWTYPPRQTENEIYVYVAAFTCLVVILQVLVSRLPIRIYNLPQQKKYIFVIYGNYPFTQKKLTTKVGEIASLPETGISPWKNDRYIIKNQQTLILLDKYFRRPADLYIMLGVQRDPDVDEKE</sequence>
<dbReference type="Proteomes" id="UP001162156">
    <property type="component" value="Unassembled WGS sequence"/>
</dbReference>
<protein>
    <submittedName>
        <fullName evidence="2">Uncharacterized protein</fullName>
    </submittedName>
</protein>
<evidence type="ECO:0000313" key="2">
    <source>
        <dbReference type="EMBL" id="KAJ8929423.1"/>
    </source>
</evidence>
<dbReference type="EMBL" id="JANEYF010005005">
    <property type="protein sequence ID" value="KAJ8929423.1"/>
    <property type="molecule type" value="Genomic_DNA"/>
</dbReference>
<keyword evidence="1" id="KW-1133">Transmembrane helix</keyword>
<organism evidence="2 3">
    <name type="scientific">Rhamnusium bicolor</name>
    <dbReference type="NCBI Taxonomy" id="1586634"/>
    <lineage>
        <taxon>Eukaryota</taxon>
        <taxon>Metazoa</taxon>
        <taxon>Ecdysozoa</taxon>
        <taxon>Arthropoda</taxon>
        <taxon>Hexapoda</taxon>
        <taxon>Insecta</taxon>
        <taxon>Pterygota</taxon>
        <taxon>Neoptera</taxon>
        <taxon>Endopterygota</taxon>
        <taxon>Coleoptera</taxon>
        <taxon>Polyphaga</taxon>
        <taxon>Cucujiformia</taxon>
        <taxon>Chrysomeloidea</taxon>
        <taxon>Cerambycidae</taxon>
        <taxon>Lepturinae</taxon>
        <taxon>Rhagiini</taxon>
        <taxon>Rhamnusium</taxon>
    </lineage>
</organism>
<comment type="caution">
    <text evidence="2">The sequence shown here is derived from an EMBL/GenBank/DDBJ whole genome shotgun (WGS) entry which is preliminary data.</text>
</comment>
<keyword evidence="3" id="KW-1185">Reference proteome</keyword>
<keyword evidence="1" id="KW-0812">Transmembrane</keyword>